<protein>
    <submittedName>
        <fullName evidence="1">Uncharacterized protein</fullName>
    </submittedName>
</protein>
<evidence type="ECO:0000313" key="1">
    <source>
        <dbReference type="EMBL" id="KON84220.1"/>
    </source>
</evidence>
<proteinExistence type="predicted"/>
<reference evidence="1 2" key="1">
    <citation type="submission" date="2015-07" db="EMBL/GenBank/DDBJ databases">
        <title>Fjat-14205 dsm 2895.</title>
        <authorList>
            <person name="Liu B."/>
            <person name="Wang J."/>
            <person name="Zhu Y."/>
            <person name="Liu G."/>
            <person name="Chen Q."/>
            <person name="Chen Z."/>
            <person name="Lan J."/>
            <person name="Che J."/>
            <person name="Ge C."/>
            <person name="Shi H."/>
            <person name="Pan Z."/>
            <person name="Liu X."/>
        </authorList>
    </citation>
    <scope>NUCLEOTIDE SEQUENCE [LARGE SCALE GENOMIC DNA]</scope>
    <source>
        <strain evidence="1 2">DSM 2895</strain>
    </source>
</reference>
<organism evidence="1 2">
    <name type="scientific">Aneurinibacillus migulanus</name>
    <name type="common">Bacillus migulanus</name>
    <dbReference type="NCBI Taxonomy" id="47500"/>
    <lineage>
        <taxon>Bacteria</taxon>
        <taxon>Bacillati</taxon>
        <taxon>Bacillota</taxon>
        <taxon>Bacilli</taxon>
        <taxon>Bacillales</taxon>
        <taxon>Paenibacillaceae</taxon>
        <taxon>Aneurinibacillus group</taxon>
        <taxon>Aneurinibacillus</taxon>
    </lineage>
</organism>
<sequence>MNYQMMNGTQFDVLFRIEDQNGKEVKRVSGHTLAENSHIRFETLNDYVGTLKIIPYVISGEEGEKKTDDYKVLHDRVIEVEVEVK</sequence>
<comment type="caution">
    <text evidence="1">The sequence shown here is derived from an EMBL/GenBank/DDBJ whole genome shotgun (WGS) entry which is preliminary data.</text>
</comment>
<keyword evidence="2" id="KW-1185">Reference proteome</keyword>
<dbReference type="Proteomes" id="UP000037269">
    <property type="component" value="Unassembled WGS sequence"/>
</dbReference>
<evidence type="ECO:0000313" key="2">
    <source>
        <dbReference type="Proteomes" id="UP000037269"/>
    </source>
</evidence>
<accession>A0A0D1XVK1</accession>
<name>A0A0D1XVK1_ANEMI</name>
<dbReference type="STRING" id="47500.AF333_30210"/>
<dbReference type="PATRIC" id="fig|47500.8.peg.6439"/>
<dbReference type="EMBL" id="LGUG01000013">
    <property type="protein sequence ID" value="KON84220.1"/>
    <property type="molecule type" value="Genomic_DNA"/>
</dbReference>
<gene>
    <name evidence="1" type="ORF">AF333_30210</name>
</gene>
<dbReference type="AlphaFoldDB" id="A0A0D1XVK1"/>